<keyword evidence="6" id="KW-1185">Reference proteome</keyword>
<evidence type="ECO:0000313" key="5">
    <source>
        <dbReference type="EMBL" id="KAF2875666.1"/>
    </source>
</evidence>
<dbReference type="Pfam" id="PF26121">
    <property type="entry name" value="HTH_CDT1"/>
    <property type="match status" value="1"/>
</dbReference>
<sequence length="381" mass="41516">MHHHRADHPLPEELADLVSLHSSFLTALSIQYAHNGNATPVDLRDLTQSVSTVWKRRQVTFDDIRLCLGIIGCGPAGHNQPFLLSDYGCGKICLELCDELKTHEQISGPLKTDALQLLFMQGLEKLWVQWNSAEALAPQLFARPIAKPKRRGRSRKVDPKQTTLEPTIDAKYMRKFIADLPRVEITACSSLAAVAPLQEKGKKRLREVKDSVQQGQTQKKVRFTADKENAPAPGQTPPAQPVQTKMTDFASVRKTNLLDRILAKQAAAAAGPTPPSPAELQRQAALQRAEEMLGVLSLLCATKGPGPRVSFSMASLIQSLQGSSRSPISKDEALKCVEVLSNEVTPGYVSVVRMGTMSSVVINQGMRPVDVKGRLAALGVA</sequence>
<keyword evidence="2" id="KW-0131">Cell cycle</keyword>
<dbReference type="InterPro" id="IPR038090">
    <property type="entry name" value="Cdt1_C_WH_dom_sf"/>
</dbReference>
<dbReference type="AlphaFoldDB" id="A0A7C8IE51"/>
<dbReference type="Gene3D" id="1.10.10.1420">
    <property type="entry name" value="DNA replication factor Cdt1, C-terminal WH domain"/>
    <property type="match status" value="1"/>
</dbReference>
<proteinExistence type="inferred from homology"/>
<accession>A0A7C8IE51</accession>
<evidence type="ECO:0000256" key="1">
    <source>
        <dbReference type="ARBA" id="ARBA00008356"/>
    </source>
</evidence>
<dbReference type="OrthoDB" id="341730at2759"/>
<dbReference type="Proteomes" id="UP000481861">
    <property type="component" value="Unassembled WGS sequence"/>
</dbReference>
<dbReference type="Pfam" id="PF16679">
    <property type="entry name" value="CDT1_C"/>
    <property type="match status" value="1"/>
</dbReference>
<organism evidence="5 6">
    <name type="scientific">Massariosphaeria phaeospora</name>
    <dbReference type="NCBI Taxonomy" id="100035"/>
    <lineage>
        <taxon>Eukaryota</taxon>
        <taxon>Fungi</taxon>
        <taxon>Dikarya</taxon>
        <taxon>Ascomycota</taxon>
        <taxon>Pezizomycotina</taxon>
        <taxon>Dothideomycetes</taxon>
        <taxon>Pleosporomycetidae</taxon>
        <taxon>Pleosporales</taxon>
        <taxon>Pleosporales incertae sedis</taxon>
        <taxon>Massariosphaeria</taxon>
    </lineage>
</organism>
<comment type="similarity">
    <text evidence="1">Belongs to the Cdt1 family.</text>
</comment>
<reference evidence="5 6" key="1">
    <citation type="submission" date="2020-01" db="EMBL/GenBank/DDBJ databases">
        <authorList>
            <consortium name="DOE Joint Genome Institute"/>
            <person name="Haridas S."/>
            <person name="Albert R."/>
            <person name="Binder M."/>
            <person name="Bloem J."/>
            <person name="Labutti K."/>
            <person name="Salamov A."/>
            <person name="Andreopoulos B."/>
            <person name="Baker S.E."/>
            <person name="Barry K."/>
            <person name="Bills G."/>
            <person name="Bluhm B.H."/>
            <person name="Cannon C."/>
            <person name="Castanera R."/>
            <person name="Culley D.E."/>
            <person name="Daum C."/>
            <person name="Ezra D."/>
            <person name="Gonzalez J.B."/>
            <person name="Henrissat B."/>
            <person name="Kuo A."/>
            <person name="Liang C."/>
            <person name="Lipzen A."/>
            <person name="Lutzoni F."/>
            <person name="Magnuson J."/>
            <person name="Mondo S."/>
            <person name="Nolan M."/>
            <person name="Ohm R."/>
            <person name="Pangilinan J."/>
            <person name="Park H.-J.H."/>
            <person name="Ramirez L."/>
            <person name="Alfaro M."/>
            <person name="Sun H."/>
            <person name="Tritt A."/>
            <person name="Yoshinaga Y."/>
            <person name="Zwiers L.-H.L."/>
            <person name="Turgeon B.G."/>
            <person name="Goodwin S.B."/>
            <person name="Spatafora J.W."/>
            <person name="Crous P.W."/>
            <person name="Grigoriev I.V."/>
        </authorList>
    </citation>
    <scope>NUCLEOTIDE SEQUENCE [LARGE SCALE GENOMIC DNA]</scope>
    <source>
        <strain evidence="5 6">CBS 611.86</strain>
    </source>
</reference>
<evidence type="ECO:0000256" key="3">
    <source>
        <dbReference type="SAM" id="MobiDB-lite"/>
    </source>
</evidence>
<evidence type="ECO:0000313" key="6">
    <source>
        <dbReference type="Proteomes" id="UP000481861"/>
    </source>
</evidence>
<feature type="domain" description="DNA replication factor Cdt1 C-terminal" evidence="4">
    <location>
        <begin position="256"/>
        <end position="354"/>
    </location>
</feature>
<protein>
    <recommendedName>
        <fullName evidence="4">DNA replication factor Cdt1 C-terminal domain-containing protein</fullName>
    </recommendedName>
</protein>
<comment type="caution">
    <text evidence="5">The sequence shown here is derived from an EMBL/GenBank/DDBJ whole genome shotgun (WGS) entry which is preliminary data.</text>
</comment>
<evidence type="ECO:0000259" key="4">
    <source>
        <dbReference type="Pfam" id="PF16679"/>
    </source>
</evidence>
<dbReference type="EMBL" id="JAADJZ010000004">
    <property type="protein sequence ID" value="KAF2875666.1"/>
    <property type="molecule type" value="Genomic_DNA"/>
</dbReference>
<evidence type="ECO:0000256" key="2">
    <source>
        <dbReference type="ARBA" id="ARBA00023306"/>
    </source>
</evidence>
<gene>
    <name evidence="5" type="ORF">BDV95DRAFT_562366</name>
</gene>
<name>A0A7C8IE51_9PLEO</name>
<dbReference type="InterPro" id="IPR032054">
    <property type="entry name" value="Cdt1_C"/>
</dbReference>
<feature type="region of interest" description="Disordered" evidence="3">
    <location>
        <begin position="224"/>
        <end position="243"/>
    </location>
</feature>